<dbReference type="Pfam" id="PF13855">
    <property type="entry name" value="LRR_8"/>
    <property type="match status" value="2"/>
</dbReference>
<dbReference type="InterPro" id="IPR000483">
    <property type="entry name" value="Cys-rich_flank_reg_C"/>
</dbReference>
<keyword evidence="7 11" id="KW-1133">Transmembrane helix</keyword>
<dbReference type="InterPro" id="IPR001611">
    <property type="entry name" value="Leu-rich_rpt"/>
</dbReference>
<evidence type="ECO:0000313" key="15">
    <source>
        <dbReference type="Proteomes" id="UP000821866"/>
    </source>
</evidence>
<dbReference type="Proteomes" id="UP000821866">
    <property type="component" value="Chromosome 4"/>
</dbReference>
<dbReference type="PIRSF" id="PIRSF037595">
    <property type="entry name" value="Toll-like_receptor"/>
    <property type="match status" value="1"/>
</dbReference>
<keyword evidence="4 11" id="KW-0812">Transmembrane</keyword>
<dbReference type="InterPro" id="IPR003591">
    <property type="entry name" value="Leu-rich_rpt_typical-subtyp"/>
</dbReference>
<gene>
    <name evidence="14" type="ORF">HPB51_004713</name>
</gene>
<keyword evidence="15" id="KW-1185">Reference proteome</keyword>
<dbReference type="AlphaFoldDB" id="A0A9J6DZR6"/>
<reference evidence="14" key="1">
    <citation type="journal article" date="2020" name="Cell">
        <title>Large-Scale Comparative Analyses of Tick Genomes Elucidate Their Genetic Diversity and Vector Capacities.</title>
        <authorList>
            <consortium name="Tick Genome and Microbiome Consortium (TIGMIC)"/>
            <person name="Jia N."/>
            <person name="Wang J."/>
            <person name="Shi W."/>
            <person name="Du L."/>
            <person name="Sun Y."/>
            <person name="Zhan W."/>
            <person name="Jiang J.F."/>
            <person name="Wang Q."/>
            <person name="Zhang B."/>
            <person name="Ji P."/>
            <person name="Bell-Sakyi L."/>
            <person name="Cui X.M."/>
            <person name="Yuan T.T."/>
            <person name="Jiang B.G."/>
            <person name="Yang W.F."/>
            <person name="Lam T.T."/>
            <person name="Chang Q.C."/>
            <person name="Ding S.J."/>
            <person name="Wang X.J."/>
            <person name="Zhu J.G."/>
            <person name="Ruan X.D."/>
            <person name="Zhao L."/>
            <person name="Wei J.T."/>
            <person name="Ye R.Z."/>
            <person name="Que T.C."/>
            <person name="Du C.H."/>
            <person name="Zhou Y.H."/>
            <person name="Cheng J.X."/>
            <person name="Dai P.F."/>
            <person name="Guo W.B."/>
            <person name="Han X.H."/>
            <person name="Huang E.J."/>
            <person name="Li L.F."/>
            <person name="Wei W."/>
            <person name="Gao Y.C."/>
            <person name="Liu J.Z."/>
            <person name="Shao H.Z."/>
            <person name="Wang X."/>
            <person name="Wang C.C."/>
            <person name="Yang T.C."/>
            <person name="Huo Q.B."/>
            <person name="Li W."/>
            <person name="Chen H.Y."/>
            <person name="Chen S.E."/>
            <person name="Zhou L.G."/>
            <person name="Ni X.B."/>
            <person name="Tian J.H."/>
            <person name="Sheng Y."/>
            <person name="Liu T."/>
            <person name="Pan Y.S."/>
            <person name="Xia L.Y."/>
            <person name="Li J."/>
            <person name="Zhao F."/>
            <person name="Cao W.C."/>
        </authorList>
    </citation>
    <scope>NUCLEOTIDE SEQUENCE</scope>
    <source>
        <strain evidence="14">Rmic-2018</strain>
    </source>
</reference>
<dbReference type="Pfam" id="PF13516">
    <property type="entry name" value="LRR_6"/>
    <property type="match status" value="1"/>
</dbReference>
<name>A0A9J6DZR6_RHIMP</name>
<dbReference type="PROSITE" id="PS50104">
    <property type="entry name" value="TIR"/>
    <property type="match status" value="1"/>
</dbReference>
<keyword evidence="6" id="KW-0677">Repeat</keyword>
<dbReference type="Gene3D" id="3.40.50.10140">
    <property type="entry name" value="Toll/interleukin-1 receptor homology (TIR) domain"/>
    <property type="match status" value="1"/>
</dbReference>
<dbReference type="VEuPathDB" id="VectorBase:LOC119167261"/>
<evidence type="ECO:0000256" key="1">
    <source>
        <dbReference type="ARBA" id="ARBA00004479"/>
    </source>
</evidence>
<evidence type="ECO:0000256" key="5">
    <source>
        <dbReference type="ARBA" id="ARBA00022729"/>
    </source>
</evidence>
<evidence type="ECO:0000256" key="10">
    <source>
        <dbReference type="ARBA" id="ARBA00023180"/>
    </source>
</evidence>
<dbReference type="Gene3D" id="3.80.10.10">
    <property type="entry name" value="Ribonuclease Inhibitor"/>
    <property type="match status" value="3"/>
</dbReference>
<dbReference type="GO" id="GO:0005886">
    <property type="term" value="C:plasma membrane"/>
    <property type="evidence" value="ECO:0007669"/>
    <property type="project" value="TreeGrafter"/>
</dbReference>
<evidence type="ECO:0000256" key="12">
    <source>
        <dbReference type="SAM" id="SignalP"/>
    </source>
</evidence>
<evidence type="ECO:0000256" key="8">
    <source>
        <dbReference type="ARBA" id="ARBA00023136"/>
    </source>
</evidence>
<keyword evidence="8 11" id="KW-0472">Membrane</keyword>
<proteinExistence type="inferred from homology"/>
<dbReference type="InterPro" id="IPR035897">
    <property type="entry name" value="Toll_tir_struct_dom_sf"/>
</dbReference>
<dbReference type="SMART" id="SM00369">
    <property type="entry name" value="LRR_TYP"/>
    <property type="match status" value="8"/>
</dbReference>
<organism evidence="14 15">
    <name type="scientific">Rhipicephalus microplus</name>
    <name type="common">Cattle tick</name>
    <name type="synonym">Boophilus microplus</name>
    <dbReference type="NCBI Taxonomy" id="6941"/>
    <lineage>
        <taxon>Eukaryota</taxon>
        <taxon>Metazoa</taxon>
        <taxon>Ecdysozoa</taxon>
        <taxon>Arthropoda</taxon>
        <taxon>Chelicerata</taxon>
        <taxon>Arachnida</taxon>
        <taxon>Acari</taxon>
        <taxon>Parasitiformes</taxon>
        <taxon>Ixodida</taxon>
        <taxon>Ixodoidea</taxon>
        <taxon>Ixodidae</taxon>
        <taxon>Rhipicephalinae</taxon>
        <taxon>Rhipicephalus</taxon>
        <taxon>Boophilus</taxon>
    </lineage>
</organism>
<dbReference type="GO" id="GO:0006955">
    <property type="term" value="P:immune response"/>
    <property type="evidence" value="ECO:0007669"/>
    <property type="project" value="InterPro"/>
</dbReference>
<comment type="caution">
    <text evidence="14">The sequence shown here is derived from an EMBL/GenBank/DDBJ whole genome shotgun (WGS) entry which is preliminary data.</text>
</comment>
<evidence type="ECO:0000256" key="9">
    <source>
        <dbReference type="ARBA" id="ARBA00023170"/>
    </source>
</evidence>
<evidence type="ECO:0000256" key="3">
    <source>
        <dbReference type="ARBA" id="ARBA00022614"/>
    </source>
</evidence>
<dbReference type="PROSITE" id="PS51450">
    <property type="entry name" value="LRR"/>
    <property type="match status" value="4"/>
</dbReference>
<dbReference type="SUPFAM" id="SSF52200">
    <property type="entry name" value="Toll/Interleukin receptor TIR domain"/>
    <property type="match status" value="1"/>
</dbReference>
<keyword evidence="9" id="KW-0675">Receptor</keyword>
<sequence length="859" mass="97915">MGSSVMWASLLRHTTAVLSLVVTATISEAWWWEKINATCPRLDHCVCENGTYAVFIQCRHIADAHQLDGDMAKLLGIPHKKLTLESVNITDLPLEWFLNKKVNILYIFQCPLRNMSASVIENIQGLRKLRMKKGKLESVPPGLAAARHLSILRVSENPIKVLRGALSMPNLLELDLSHNAIENVDEEYLSAFPNLIRLNLSRNNISHLAPNILDKIKKVKYIQLRNNSLDTIEDQFHELLSLEHLDLSANHITSVNTLLKSKMTSLEKLWLEDNKIRTINRFSHYNTNIKELRLKNNVITEVELEAFVSLKNFLRSLRLERNQLHSLNGSIKNLPKLRYVEASGNSIRFLQIDEFENDSGLKSVYLSGNNISNTQGAFTAVAALMTLDVGHNRLETMRRRDFPRWMKHKLILISAVHNPLMCDCRLSWLMQRESAVHMLGNAVCSSPSWHKGKELFTIAEHDFARWDDDCSAGCLCECHEGPLGARDIHVNCASRRLTSVPTVLPQGTVLLDLRDNEISTLDDTLKAVAPELQFLSLKDNMLQNLNVTSIPVKLQDIDLSGNDFKRLPYSLLTERNLTAIWLSGNPFVCDCADYPLMRWIQVHVDVIKDIHDVVCADGSNPLIARKLFMSLGEKDLCPETVSRTTTYLLTVLGLVAVTLTLLSIYLRWKHNIRTWLDARGWGCLTRITSDDELDDDKLFDVFISFSSKDQDFIHDNILPIMDTHGFAYCTYERNFKGGFLLQDIIHDAVACSRRTLLVLTQNFVESEWCRWEFRVAHRRALQDKVNRLIVVLVDECASGSLDEDLRAYVRVTNYLRWNEKNLRERLLASMPRKDTTRKTIVEERHVGSAAGDNEGAQPL</sequence>
<feature type="signal peptide" evidence="12">
    <location>
        <begin position="1"/>
        <end position="29"/>
    </location>
</feature>
<dbReference type="SMART" id="SM00365">
    <property type="entry name" value="LRR_SD22"/>
    <property type="match status" value="3"/>
</dbReference>
<comment type="similarity">
    <text evidence="2">Belongs to the Toll-like receptor family.</text>
</comment>
<evidence type="ECO:0000256" key="6">
    <source>
        <dbReference type="ARBA" id="ARBA00022737"/>
    </source>
</evidence>
<keyword evidence="3" id="KW-0433">Leucine-rich repeat</keyword>
<dbReference type="InterPro" id="IPR000157">
    <property type="entry name" value="TIR_dom"/>
</dbReference>
<protein>
    <recommendedName>
        <fullName evidence="13">TIR domain-containing protein</fullName>
    </recommendedName>
</protein>
<dbReference type="InterPro" id="IPR032675">
    <property type="entry name" value="LRR_dom_sf"/>
</dbReference>
<evidence type="ECO:0000313" key="14">
    <source>
        <dbReference type="EMBL" id="KAH8027361.1"/>
    </source>
</evidence>
<feature type="chain" id="PRO_5039954702" description="TIR domain-containing protein" evidence="12">
    <location>
        <begin position="30"/>
        <end position="859"/>
    </location>
</feature>
<evidence type="ECO:0000256" key="7">
    <source>
        <dbReference type="ARBA" id="ARBA00022989"/>
    </source>
</evidence>
<dbReference type="PANTHER" id="PTHR24365:SF541">
    <property type="entry name" value="PROTEIN TOLL-RELATED"/>
    <property type="match status" value="1"/>
</dbReference>
<dbReference type="GO" id="GO:0002224">
    <property type="term" value="P:toll-like receptor signaling pathway"/>
    <property type="evidence" value="ECO:0007669"/>
    <property type="project" value="InterPro"/>
</dbReference>
<reference evidence="14" key="2">
    <citation type="submission" date="2021-09" db="EMBL/GenBank/DDBJ databases">
        <authorList>
            <person name="Jia N."/>
            <person name="Wang J."/>
            <person name="Shi W."/>
            <person name="Du L."/>
            <person name="Sun Y."/>
            <person name="Zhan W."/>
            <person name="Jiang J."/>
            <person name="Wang Q."/>
            <person name="Zhang B."/>
            <person name="Ji P."/>
            <person name="Sakyi L.B."/>
            <person name="Cui X."/>
            <person name="Yuan T."/>
            <person name="Jiang B."/>
            <person name="Yang W."/>
            <person name="Lam T.T.-Y."/>
            <person name="Chang Q."/>
            <person name="Ding S."/>
            <person name="Wang X."/>
            <person name="Zhu J."/>
            <person name="Ruan X."/>
            <person name="Zhao L."/>
            <person name="Wei J."/>
            <person name="Que T."/>
            <person name="Du C."/>
            <person name="Cheng J."/>
            <person name="Dai P."/>
            <person name="Han X."/>
            <person name="Huang E."/>
            <person name="Gao Y."/>
            <person name="Liu J."/>
            <person name="Shao H."/>
            <person name="Ye R."/>
            <person name="Li L."/>
            <person name="Wei W."/>
            <person name="Wang X."/>
            <person name="Wang C."/>
            <person name="Huo Q."/>
            <person name="Li W."/>
            <person name="Guo W."/>
            <person name="Chen H."/>
            <person name="Chen S."/>
            <person name="Zhou L."/>
            <person name="Zhou L."/>
            <person name="Ni X."/>
            <person name="Tian J."/>
            <person name="Zhou Y."/>
            <person name="Sheng Y."/>
            <person name="Liu T."/>
            <person name="Pan Y."/>
            <person name="Xia L."/>
            <person name="Li J."/>
            <person name="Zhao F."/>
            <person name="Cao W."/>
        </authorList>
    </citation>
    <scope>NUCLEOTIDE SEQUENCE</scope>
    <source>
        <strain evidence="14">Rmic-2018</strain>
        <tissue evidence="14">Larvae</tissue>
    </source>
</reference>
<dbReference type="EMBL" id="JABSTU010000006">
    <property type="protein sequence ID" value="KAH8027361.1"/>
    <property type="molecule type" value="Genomic_DNA"/>
</dbReference>
<comment type="subcellular location">
    <subcellularLocation>
        <location evidence="1">Membrane</location>
        <topology evidence="1">Single-pass type I membrane protein</topology>
    </subcellularLocation>
</comment>
<dbReference type="Pfam" id="PF13676">
    <property type="entry name" value="TIR_2"/>
    <property type="match status" value="1"/>
</dbReference>
<evidence type="ECO:0000256" key="2">
    <source>
        <dbReference type="ARBA" id="ARBA00009634"/>
    </source>
</evidence>
<feature type="transmembrane region" description="Helical" evidence="11">
    <location>
        <begin position="647"/>
        <end position="666"/>
    </location>
</feature>
<dbReference type="SUPFAM" id="SSF52058">
    <property type="entry name" value="L domain-like"/>
    <property type="match status" value="2"/>
</dbReference>
<keyword evidence="10" id="KW-0325">Glycoprotein</keyword>
<dbReference type="SMART" id="SM00255">
    <property type="entry name" value="TIR"/>
    <property type="match status" value="1"/>
</dbReference>
<evidence type="ECO:0000259" key="13">
    <source>
        <dbReference type="PROSITE" id="PS50104"/>
    </source>
</evidence>
<dbReference type="InterPro" id="IPR017241">
    <property type="entry name" value="Toll-like_receptor"/>
</dbReference>
<keyword evidence="5 12" id="KW-0732">Signal</keyword>
<feature type="domain" description="TIR" evidence="13">
    <location>
        <begin position="697"/>
        <end position="826"/>
    </location>
</feature>
<dbReference type="VEuPathDB" id="VectorBase:LOC119167262"/>
<dbReference type="SMART" id="SM00082">
    <property type="entry name" value="LRRCT"/>
    <property type="match status" value="2"/>
</dbReference>
<accession>A0A9J6DZR6</accession>
<dbReference type="GO" id="GO:0004888">
    <property type="term" value="F:transmembrane signaling receptor activity"/>
    <property type="evidence" value="ECO:0007669"/>
    <property type="project" value="InterPro"/>
</dbReference>
<evidence type="ECO:0000256" key="4">
    <source>
        <dbReference type="ARBA" id="ARBA00022692"/>
    </source>
</evidence>
<evidence type="ECO:0000256" key="11">
    <source>
        <dbReference type="SAM" id="Phobius"/>
    </source>
</evidence>
<dbReference type="PANTHER" id="PTHR24365">
    <property type="entry name" value="TOLL-LIKE RECEPTOR"/>
    <property type="match status" value="1"/>
</dbReference>